<feature type="domain" description="Disease resistance R13L4/SHOC-2-like LRR" evidence="2">
    <location>
        <begin position="55"/>
        <end position="234"/>
    </location>
</feature>
<evidence type="ECO:0000313" key="3">
    <source>
        <dbReference type="EMBL" id="QCD99922.1"/>
    </source>
</evidence>
<dbReference type="SUPFAM" id="SSF52058">
    <property type="entry name" value="L domain-like"/>
    <property type="match status" value="1"/>
</dbReference>
<organism evidence="3 4">
    <name type="scientific">Vigna unguiculata</name>
    <name type="common">Cowpea</name>
    <dbReference type="NCBI Taxonomy" id="3917"/>
    <lineage>
        <taxon>Eukaryota</taxon>
        <taxon>Viridiplantae</taxon>
        <taxon>Streptophyta</taxon>
        <taxon>Embryophyta</taxon>
        <taxon>Tracheophyta</taxon>
        <taxon>Spermatophyta</taxon>
        <taxon>Magnoliopsida</taxon>
        <taxon>eudicotyledons</taxon>
        <taxon>Gunneridae</taxon>
        <taxon>Pentapetalae</taxon>
        <taxon>rosids</taxon>
        <taxon>fabids</taxon>
        <taxon>Fabales</taxon>
        <taxon>Fabaceae</taxon>
        <taxon>Papilionoideae</taxon>
        <taxon>50 kb inversion clade</taxon>
        <taxon>NPAAA clade</taxon>
        <taxon>indigoferoid/millettioid clade</taxon>
        <taxon>Phaseoleae</taxon>
        <taxon>Vigna</taxon>
    </lineage>
</organism>
<protein>
    <submittedName>
        <fullName evidence="3">Disease resistance protein RPM1</fullName>
    </submittedName>
</protein>
<dbReference type="InterPro" id="IPR032675">
    <property type="entry name" value="LRR_dom_sf"/>
</dbReference>
<evidence type="ECO:0000313" key="4">
    <source>
        <dbReference type="Proteomes" id="UP000501690"/>
    </source>
</evidence>
<keyword evidence="1" id="KW-0677">Repeat</keyword>
<dbReference type="Gene3D" id="3.80.10.10">
    <property type="entry name" value="Ribonuclease Inhibitor"/>
    <property type="match status" value="1"/>
</dbReference>
<dbReference type="PANTHER" id="PTHR47186">
    <property type="entry name" value="LEUCINE-RICH REPEAT-CONTAINING PROTEIN 57"/>
    <property type="match status" value="1"/>
</dbReference>
<sequence>MHETIARICEDQMFCHVMEDASTPVNSNMDFLHRRLSVIRKNDSATMERDHKCGKVRSCFVFDDAKKFQVNNHFFSSFEFLIRLDLSDACLSVDVLPEQVGNLFNLKYLSLRNTNIKSLPKSIGNLENLQTLDLKQTKVHEVKINKLVKLRHLLAYYVSDQSLELYCLEGLRISEGVQNLESLQNLSYLDVTGGSIINALQKLTKLRKLGIIKLEAQQGEALCNSIEHMMNLSIIGEEDSCLWTLVDGFHNQRL</sequence>
<evidence type="ECO:0000259" key="2">
    <source>
        <dbReference type="Pfam" id="PF23598"/>
    </source>
</evidence>
<dbReference type="InterPro" id="IPR055414">
    <property type="entry name" value="LRR_R13L4/SHOC2-like"/>
</dbReference>
<evidence type="ECO:0000256" key="1">
    <source>
        <dbReference type="ARBA" id="ARBA00022737"/>
    </source>
</evidence>
<dbReference type="Proteomes" id="UP000501690">
    <property type="component" value="Linkage Group LG7"/>
</dbReference>
<dbReference type="PANTHER" id="PTHR47186:SF57">
    <property type="entry name" value="OS02G0478300 PROTEIN"/>
    <property type="match status" value="1"/>
</dbReference>
<dbReference type="AlphaFoldDB" id="A0A4D6MEQ6"/>
<name>A0A4D6MEQ6_VIGUN</name>
<dbReference type="Pfam" id="PF23598">
    <property type="entry name" value="LRR_14"/>
    <property type="match status" value="1"/>
</dbReference>
<proteinExistence type="predicted"/>
<gene>
    <name evidence="3" type="ORF">DEO72_LG7g1209</name>
</gene>
<keyword evidence="4" id="KW-1185">Reference proteome</keyword>
<dbReference type="EMBL" id="CP039351">
    <property type="protein sequence ID" value="QCD99922.1"/>
    <property type="molecule type" value="Genomic_DNA"/>
</dbReference>
<reference evidence="3 4" key="1">
    <citation type="submission" date="2019-04" db="EMBL/GenBank/DDBJ databases">
        <title>An improved genome assembly and genetic linkage map for asparagus bean, Vigna unguiculata ssp. sesquipedialis.</title>
        <authorList>
            <person name="Xia Q."/>
            <person name="Zhang R."/>
            <person name="Dong Y."/>
        </authorList>
    </citation>
    <scope>NUCLEOTIDE SEQUENCE [LARGE SCALE GENOMIC DNA]</scope>
    <source>
        <tissue evidence="3">Leaf</tissue>
    </source>
</reference>
<accession>A0A4D6MEQ6</accession>